<reference evidence="2 3" key="1">
    <citation type="submission" date="2023-09" db="EMBL/GenBank/DDBJ databases">
        <authorList>
            <person name="Rey-Velasco X."/>
        </authorList>
    </citation>
    <scope>NUCLEOTIDE SEQUENCE [LARGE SCALE GENOMIC DNA]</scope>
    <source>
        <strain evidence="2 3">W409</strain>
    </source>
</reference>
<name>A0AAW8R3F6_9ALTE</name>
<protein>
    <submittedName>
        <fullName evidence="2">DUF4919 domain-containing protein</fullName>
    </submittedName>
</protein>
<dbReference type="AlphaFoldDB" id="A0AAW8R3F6"/>
<dbReference type="InterPro" id="IPR032578">
    <property type="entry name" value="DUF4919"/>
</dbReference>
<dbReference type="EMBL" id="JAVRIE010000006">
    <property type="protein sequence ID" value="MDT0583826.1"/>
    <property type="molecule type" value="Genomic_DNA"/>
</dbReference>
<comment type="caution">
    <text evidence="2">The sequence shown here is derived from an EMBL/GenBank/DDBJ whole genome shotgun (WGS) entry which is preliminary data.</text>
</comment>
<accession>A0AAW8R3F6</accession>
<keyword evidence="1" id="KW-0732">Signal</keyword>
<evidence type="ECO:0000313" key="3">
    <source>
        <dbReference type="Proteomes" id="UP001249020"/>
    </source>
</evidence>
<dbReference type="RefSeq" id="WP_311362589.1">
    <property type="nucleotide sequence ID" value="NZ_JAVRIE010000006.1"/>
</dbReference>
<dbReference type="Proteomes" id="UP001249020">
    <property type="component" value="Unassembled WGS sequence"/>
</dbReference>
<sequence length="260" mass="29104">MHRRTFSPRHLFSLCFIVCFSIFVSACGSTPSTKGTAQTSNQAQSKVDAEKAALAKQQQEAAKKQILNYAKADADYRALVAKFRSGQASNGDYDAITRVYPLTSNYNPYASAEQTQKLVAFEHMESKQWDACLRATDIILNENFTSLTGHYGAMVCHYEQGQQAQGEFHNQLLDGFIDAVWRSGDGRSPATAFYITSSNDLYAFVQMHGFIVTGQSLVYHQERPMDAISVENPETGEEATWYFDVTAQFRRGILDDLEAR</sequence>
<evidence type="ECO:0000256" key="1">
    <source>
        <dbReference type="SAM" id="SignalP"/>
    </source>
</evidence>
<feature type="signal peptide" evidence="1">
    <location>
        <begin position="1"/>
        <end position="26"/>
    </location>
</feature>
<proteinExistence type="predicted"/>
<dbReference type="Pfam" id="PF16266">
    <property type="entry name" value="DUF4919"/>
    <property type="match status" value="1"/>
</dbReference>
<keyword evidence="3" id="KW-1185">Reference proteome</keyword>
<feature type="chain" id="PRO_5043420815" evidence="1">
    <location>
        <begin position="27"/>
        <end position="260"/>
    </location>
</feature>
<gene>
    <name evidence="2" type="ORF">RM544_14845</name>
</gene>
<dbReference type="PROSITE" id="PS51257">
    <property type="entry name" value="PROKAR_LIPOPROTEIN"/>
    <property type="match status" value="1"/>
</dbReference>
<organism evidence="2 3">
    <name type="scientific">Brumicola blandensis</name>
    <dbReference type="NCBI Taxonomy" id="3075611"/>
    <lineage>
        <taxon>Bacteria</taxon>
        <taxon>Pseudomonadati</taxon>
        <taxon>Pseudomonadota</taxon>
        <taxon>Gammaproteobacteria</taxon>
        <taxon>Alteromonadales</taxon>
        <taxon>Alteromonadaceae</taxon>
        <taxon>Brumicola</taxon>
    </lineage>
</organism>
<evidence type="ECO:0000313" key="2">
    <source>
        <dbReference type="EMBL" id="MDT0583826.1"/>
    </source>
</evidence>